<dbReference type="RefSeq" id="WP_270683677.1">
    <property type="nucleotide sequence ID" value="NZ_JAQFWQ010000007.1"/>
</dbReference>
<proteinExistence type="predicted"/>
<accession>A0ABT4U080</accession>
<reference evidence="2 3" key="1">
    <citation type="submission" date="2023-01" db="EMBL/GenBank/DDBJ databases">
        <title>Draft genome sequence of Nocardiopsis sp. RSe5-2 isolated from halophytes.</title>
        <authorList>
            <person name="Duangmal K."/>
            <person name="Chantavorakit T."/>
        </authorList>
    </citation>
    <scope>NUCLEOTIDE SEQUENCE [LARGE SCALE GENOMIC DNA]</scope>
    <source>
        <strain evidence="2 3">RSe5-2</strain>
    </source>
</reference>
<evidence type="ECO:0000313" key="2">
    <source>
        <dbReference type="EMBL" id="MDA2809772.1"/>
    </source>
</evidence>
<feature type="transmembrane region" description="Helical" evidence="1">
    <location>
        <begin position="60"/>
        <end position="81"/>
    </location>
</feature>
<keyword evidence="1" id="KW-0812">Transmembrane</keyword>
<evidence type="ECO:0000256" key="1">
    <source>
        <dbReference type="SAM" id="Phobius"/>
    </source>
</evidence>
<evidence type="ECO:0000313" key="3">
    <source>
        <dbReference type="Proteomes" id="UP001527866"/>
    </source>
</evidence>
<comment type="caution">
    <text evidence="2">The sequence shown here is derived from an EMBL/GenBank/DDBJ whole genome shotgun (WGS) entry which is preliminary data.</text>
</comment>
<feature type="transmembrane region" description="Helical" evidence="1">
    <location>
        <begin position="93"/>
        <end position="114"/>
    </location>
</feature>
<dbReference type="Pfam" id="PF19733">
    <property type="entry name" value="DUF6223"/>
    <property type="match status" value="1"/>
</dbReference>
<dbReference type="Proteomes" id="UP001527866">
    <property type="component" value="Unassembled WGS sequence"/>
</dbReference>
<protein>
    <submittedName>
        <fullName evidence="2">DUF6223 family protein</fullName>
    </submittedName>
</protein>
<name>A0ABT4U080_9ACTN</name>
<dbReference type="InterPro" id="IPR045770">
    <property type="entry name" value="DUF6223"/>
</dbReference>
<keyword evidence="1" id="KW-0472">Membrane</keyword>
<keyword evidence="1" id="KW-1133">Transmembrane helix</keyword>
<keyword evidence="3" id="KW-1185">Reference proteome</keyword>
<dbReference type="EMBL" id="JAQFWQ010000007">
    <property type="protein sequence ID" value="MDA2809772.1"/>
    <property type="molecule type" value="Genomic_DNA"/>
</dbReference>
<sequence length="123" mass="11342">MSLSVVAAEAAALLQPWAADPAAGMTPGRLGSVAGALAGLAGAACAVRAVLRPGGPGRSLAVAALVLGPLGTLTGAVVVASADGGLGTGSGLAGGWVSIAVGAAATVLGAAAWARARRAPRPG</sequence>
<feature type="transmembrane region" description="Helical" evidence="1">
    <location>
        <begin position="31"/>
        <end position="51"/>
    </location>
</feature>
<organism evidence="2 3">
    <name type="scientific">Nocardiopsis endophytica</name>
    <dbReference type="NCBI Taxonomy" id="3018445"/>
    <lineage>
        <taxon>Bacteria</taxon>
        <taxon>Bacillati</taxon>
        <taxon>Actinomycetota</taxon>
        <taxon>Actinomycetes</taxon>
        <taxon>Streptosporangiales</taxon>
        <taxon>Nocardiopsidaceae</taxon>
        <taxon>Nocardiopsis</taxon>
    </lineage>
</organism>
<gene>
    <name evidence="2" type="ORF">O4J56_03890</name>
</gene>